<name>A0A951P969_9CYAN</name>
<dbReference type="Proteomes" id="UP000707356">
    <property type="component" value="Unassembled WGS sequence"/>
</dbReference>
<protein>
    <submittedName>
        <fullName evidence="1">Uncharacterized protein</fullName>
    </submittedName>
</protein>
<evidence type="ECO:0000313" key="2">
    <source>
        <dbReference type="Proteomes" id="UP000707356"/>
    </source>
</evidence>
<dbReference type="EMBL" id="JAHHHV010000024">
    <property type="protein sequence ID" value="MBW4464905.1"/>
    <property type="molecule type" value="Genomic_DNA"/>
</dbReference>
<reference evidence="1" key="1">
    <citation type="submission" date="2021-05" db="EMBL/GenBank/DDBJ databases">
        <authorList>
            <person name="Pietrasiak N."/>
            <person name="Ward R."/>
            <person name="Stajich J.E."/>
            <person name="Kurbessoian T."/>
        </authorList>
    </citation>
    <scope>NUCLEOTIDE SEQUENCE</scope>
    <source>
        <strain evidence="1">GSE-TBD4-15B</strain>
    </source>
</reference>
<dbReference type="AlphaFoldDB" id="A0A951P969"/>
<accession>A0A951P969</accession>
<evidence type="ECO:0000313" key="1">
    <source>
        <dbReference type="EMBL" id="MBW4464905.1"/>
    </source>
</evidence>
<comment type="caution">
    <text evidence="1">The sequence shown here is derived from an EMBL/GenBank/DDBJ whole genome shotgun (WGS) entry which is preliminary data.</text>
</comment>
<gene>
    <name evidence="1" type="ORF">KME07_05630</name>
</gene>
<reference evidence="1" key="2">
    <citation type="journal article" date="2022" name="Microbiol. Resour. Announc.">
        <title>Metagenome Sequencing to Explore Phylogenomics of Terrestrial Cyanobacteria.</title>
        <authorList>
            <person name="Ward R.D."/>
            <person name="Stajich J.E."/>
            <person name="Johansen J.R."/>
            <person name="Huntemann M."/>
            <person name="Clum A."/>
            <person name="Foster B."/>
            <person name="Foster B."/>
            <person name="Roux S."/>
            <person name="Palaniappan K."/>
            <person name="Varghese N."/>
            <person name="Mukherjee S."/>
            <person name="Reddy T.B.K."/>
            <person name="Daum C."/>
            <person name="Copeland A."/>
            <person name="Chen I.A."/>
            <person name="Ivanova N.N."/>
            <person name="Kyrpides N.C."/>
            <person name="Shapiro N."/>
            <person name="Eloe-Fadrosh E.A."/>
            <person name="Pietrasiak N."/>
        </authorList>
    </citation>
    <scope>NUCLEOTIDE SEQUENCE</scope>
    <source>
        <strain evidence="1">GSE-TBD4-15B</strain>
    </source>
</reference>
<proteinExistence type="predicted"/>
<sequence length="834" mass="90707">MPTAQLKLFNECKVSLAALNRSYFISVYSHQDGTYIPGDQIQQLKFSQGQLRLDRLPILRPKFSRTTVSWRQRTAKQFTVGHVTFNKDGLVGYGTIAHGNCSKTATLYSVLATAVPPNVFTTQITKQRYPTGTDPDTLPANVWQPGLSVQLGYQHVQSSKALEPVVTLNQIPIAGEFTLLPNQKNQLNVSFNSDAEGGVDSQNADRYIAGQLTLSPSNHTFQGTISQTCRNRSIGSEVYLWKGASPQAQSALADAIQLSSADLLQDTDLNVNTLIALLPDDTVTSMSHTLLVENMKWSMGQDGTKKQWLSDFFGQNPPVLDSNRINLINPDLSWYQTDFAIPYLAKGMSTSSGSNPPPINLDDTQKAKLDYYLKTGLSQSKSYNAQSDGIYNLAYVLGQPRLQDYINNGGEKWAAQMFDVVSGKAMLDQVMTILHTDFTMTVANNYITLLSVLDPSGNYAQQYQKLLFGRLTLQSGLLGTTVQDEATTLNWLPDALTYLASTVSGSPTSLTDTDTPADFNQAAKNIQDAFTYFGDATSTAKAIFDALALYKGYSLAQQLTNAEEAFTKEYPTLSGVGKLFGLLAWAGGVFNTAIGFMNWNSDNDLQRAAVINKCVDLVLGLASAGIDLLNPYEGAKVALDNALAEAERLNGVVDDIISTLVPEDAFEATWRLQAVDAALELVDEEAQKFIEPAFWDNVFQNAATVVKAFSVAVTATTLVLNTIQFVRDIESGQPVQQTVLDGITAALTLGTLVIQIVDLAIEAVVCSVLSSVFALLGVILTIIELFLPQPAAPTPPQTFQNNYANPYINTLPSPPSSPAPERPLPNVKLIYNLA</sequence>
<organism evidence="1 2">
    <name type="scientific">Pegethrix bostrychoides GSE-TBD4-15B</name>
    <dbReference type="NCBI Taxonomy" id="2839662"/>
    <lineage>
        <taxon>Bacteria</taxon>
        <taxon>Bacillati</taxon>
        <taxon>Cyanobacteriota</taxon>
        <taxon>Cyanophyceae</taxon>
        <taxon>Oculatellales</taxon>
        <taxon>Oculatellaceae</taxon>
        <taxon>Pegethrix</taxon>
    </lineage>
</organism>